<dbReference type="InterPro" id="IPR000362">
    <property type="entry name" value="Fumarate_lyase_fam"/>
</dbReference>
<dbReference type="InterPro" id="IPR008948">
    <property type="entry name" value="L-Aspartase-like"/>
</dbReference>
<dbReference type="Gene3D" id="1.20.200.10">
    <property type="entry name" value="Fumarase/aspartase (Central domain)"/>
    <property type="match status" value="1"/>
</dbReference>
<dbReference type="EMBL" id="JBHSPA010000094">
    <property type="protein sequence ID" value="MFC5833514.1"/>
    <property type="molecule type" value="Genomic_DNA"/>
</dbReference>
<protein>
    <recommendedName>
        <fullName evidence="2">argininosuccinate lyase</fullName>
        <ecNumber evidence="2">4.3.2.1</ecNumber>
    </recommendedName>
</protein>
<proteinExistence type="predicted"/>
<accession>A0ABW1D659</accession>
<evidence type="ECO:0000313" key="6">
    <source>
        <dbReference type="EMBL" id="MFC5833514.1"/>
    </source>
</evidence>
<organism evidence="6 7">
    <name type="scientific">Nonomuraea insulae</name>
    <dbReference type="NCBI Taxonomy" id="1616787"/>
    <lineage>
        <taxon>Bacteria</taxon>
        <taxon>Bacillati</taxon>
        <taxon>Actinomycetota</taxon>
        <taxon>Actinomycetes</taxon>
        <taxon>Streptosporangiales</taxon>
        <taxon>Streptosporangiaceae</taxon>
        <taxon>Nonomuraea</taxon>
    </lineage>
</organism>
<keyword evidence="3" id="KW-0055">Arginine biosynthesis</keyword>
<evidence type="ECO:0000256" key="3">
    <source>
        <dbReference type="ARBA" id="ARBA00022571"/>
    </source>
</evidence>
<comment type="caution">
    <text evidence="6">The sequence shown here is derived from an EMBL/GenBank/DDBJ whole genome shotgun (WGS) entry which is preliminary data.</text>
</comment>
<dbReference type="PRINTS" id="PR00149">
    <property type="entry name" value="FUMRATELYASE"/>
</dbReference>
<dbReference type="RefSeq" id="WP_379522940.1">
    <property type="nucleotide sequence ID" value="NZ_JBHSPA010000094.1"/>
</dbReference>
<dbReference type="EC" id="4.3.2.1" evidence="2"/>
<keyword evidence="3" id="KW-0028">Amino-acid biosynthesis</keyword>
<dbReference type="Gene3D" id="1.10.40.30">
    <property type="entry name" value="Fumarase/aspartase (C-terminal domain)"/>
    <property type="match status" value="1"/>
</dbReference>
<evidence type="ECO:0000259" key="5">
    <source>
        <dbReference type="Pfam" id="PF00206"/>
    </source>
</evidence>
<sequence length="506" mass="54400">MTAPAGNPLPGLSGRIRAIPATTWYEEILAPQFDGDRGRLLPWHVAIEKALLLEYVALGVLDRTEAEAVARRLHQAHADALVADREENMSDLAFALERFVLSGLAVPVPAWHVDRSRNDIQACAQLMDGRVRLIDAAEAVLTLAAVAIDAAEGGTDTVMPGYTHLQAAQVVTPGFYLSAIAGECLQAAELLASTYRVIDRCPLGAGAMAGQELPVDRGRMALTLGFARAEPHALTSVASRGWAVAVAGDLAVLGVALSRFATDLMAWGSSEYGFIDLPDDLCGISSAMPQKKNFPILERIRGRTARLVAGVTEVAGPQRSTPYANMVEVSKEALAPLAGLFDDTMSVLRLMVAVMENLRFRPERMRAACQREHLGGFTLANLMTLRCSVPWRSAQLVAGRYISAQIEAGHPPDRLDPACLARLAAESGHRIEAGPLLAEAFDVDRALTAKQSSGSTNPESVRELLLVQREELHRLKGLWRAHRLNGSTALTANDRALGLEPAEVPT</sequence>
<evidence type="ECO:0000256" key="4">
    <source>
        <dbReference type="ARBA" id="ARBA00023239"/>
    </source>
</evidence>
<keyword evidence="7" id="KW-1185">Reference proteome</keyword>
<keyword evidence="4 6" id="KW-0456">Lyase</keyword>
<dbReference type="SUPFAM" id="SSF48557">
    <property type="entry name" value="L-aspartase-like"/>
    <property type="match status" value="1"/>
</dbReference>
<dbReference type="PANTHER" id="PTHR43814">
    <property type="entry name" value="ARGININOSUCCINATE LYASE"/>
    <property type="match status" value="1"/>
</dbReference>
<feature type="domain" description="Fumarate lyase N-terminal" evidence="5">
    <location>
        <begin position="112"/>
        <end position="306"/>
    </location>
</feature>
<evidence type="ECO:0000256" key="2">
    <source>
        <dbReference type="ARBA" id="ARBA00012338"/>
    </source>
</evidence>
<name>A0ABW1D659_9ACTN</name>
<dbReference type="Gene3D" id="1.10.275.10">
    <property type="entry name" value="Fumarase/aspartase (N-terminal domain)"/>
    <property type="match status" value="1"/>
</dbReference>
<evidence type="ECO:0000313" key="7">
    <source>
        <dbReference type="Proteomes" id="UP001596058"/>
    </source>
</evidence>
<dbReference type="InterPro" id="IPR024083">
    <property type="entry name" value="Fumarase/histidase_N"/>
</dbReference>
<dbReference type="Pfam" id="PF00206">
    <property type="entry name" value="Lyase_1"/>
    <property type="match status" value="1"/>
</dbReference>
<dbReference type="PANTHER" id="PTHR43814:SF1">
    <property type="entry name" value="ARGININOSUCCINATE LYASE"/>
    <property type="match status" value="1"/>
</dbReference>
<reference evidence="7" key="1">
    <citation type="journal article" date="2019" name="Int. J. Syst. Evol. Microbiol.">
        <title>The Global Catalogue of Microorganisms (GCM) 10K type strain sequencing project: providing services to taxonomists for standard genome sequencing and annotation.</title>
        <authorList>
            <consortium name="The Broad Institute Genomics Platform"/>
            <consortium name="The Broad Institute Genome Sequencing Center for Infectious Disease"/>
            <person name="Wu L."/>
            <person name="Ma J."/>
        </authorList>
    </citation>
    <scope>NUCLEOTIDE SEQUENCE [LARGE SCALE GENOMIC DNA]</scope>
    <source>
        <strain evidence="7">CCUG 53903</strain>
    </source>
</reference>
<dbReference type="GO" id="GO:0004056">
    <property type="term" value="F:argininosuccinate lyase activity"/>
    <property type="evidence" value="ECO:0007669"/>
    <property type="project" value="UniProtKB-EC"/>
</dbReference>
<evidence type="ECO:0000256" key="1">
    <source>
        <dbReference type="ARBA" id="ARBA00004941"/>
    </source>
</evidence>
<dbReference type="Proteomes" id="UP001596058">
    <property type="component" value="Unassembled WGS sequence"/>
</dbReference>
<gene>
    <name evidence="6" type="ORF">ACFPZ3_57540</name>
</gene>
<dbReference type="InterPro" id="IPR022761">
    <property type="entry name" value="Fumarate_lyase_N"/>
</dbReference>
<dbReference type="PRINTS" id="PR00145">
    <property type="entry name" value="ARGSUCLYASE"/>
</dbReference>
<dbReference type="InterPro" id="IPR009049">
    <property type="entry name" value="Argininosuccinate_lyase"/>
</dbReference>
<comment type="pathway">
    <text evidence="1">Amino-acid biosynthesis; L-arginine biosynthesis; L-arginine from L-ornithine and carbamoyl phosphate: step 3/3.</text>
</comment>